<dbReference type="Pfam" id="PF00733">
    <property type="entry name" value="Asn_synthase"/>
    <property type="match status" value="1"/>
</dbReference>
<dbReference type="SUPFAM" id="SSF52402">
    <property type="entry name" value="Adenine nucleotide alpha hydrolases-like"/>
    <property type="match status" value="1"/>
</dbReference>
<dbReference type="NCBIfam" id="TIGR01536">
    <property type="entry name" value="asn_synth_AEB"/>
    <property type="match status" value="1"/>
</dbReference>
<dbReference type="InterPro" id="IPR006426">
    <property type="entry name" value="Asn_synth_AEB"/>
</dbReference>
<dbReference type="InterPro" id="IPR033738">
    <property type="entry name" value="AsnB_N"/>
</dbReference>
<keyword evidence="4 6" id="KW-0315">Glutamine amidotransferase</keyword>
<dbReference type="Gene3D" id="3.40.50.620">
    <property type="entry name" value="HUPs"/>
    <property type="match status" value="1"/>
</dbReference>
<sequence length="696" mass="77481">MCGISAIKSIANAPIAEDVSQLQSWLRASIEAMGHRGPDSSGTYISEDISLGLAHARLSIIDLEGGQQPLHDLTDTVHAIVNGELYDYAKIRKELECKGCKFTSLVDSEVIVHLYKIYGQNFVHHLRGEFAFVLYDTKRDLLIAGRDRFGIKPLFHTIVDGKLLLASEMKALRAFGWKAEWDAESIVQLGYYLDNRTIFKGVRKLPPGHLLTCNRGGHVEISRYWDLEYPHMSLQETRTVDQMIEGVRERLVDAVRARLRSDVPLGVYLSGGLDSASVAGIASTLLKEKDPNAKLITFTLAFPGRKELDEGPIAQRMAESIGAEIHMVTPTEEDLVRTFPKAVYHSEQPTLAFHSAGKVILSEYVRNHGYKVVLTGEGSDETFGGYYFLLPEFLRAIDPAAVSLGIPLPDDVERMSALRRWQGSGLRQDHISLRKEPLEGSQLGRDLLGGVGSHTIVSAAGFSSSAFTLDVLERIPQIDNAVIAAEGVSPDVRRKMSSGRWHPLNSGLYATSKTLLSNLILCDVGDRTEMANSIEGRTPFLDHYLVEYVNNLPPSMKILPFLDQVNGFDGSAPENRDFSFIEKWVLRQAVKPFVTEEIFKRTKVQYNAPISGPSDESVDQPELTPLQAMLKDKLTKEAIDRLGWARWEYVEGVLQEYLEAPECPKDGGLDKRARILLGVVSFVILQEHFEVPAWTP</sequence>
<evidence type="ECO:0000256" key="2">
    <source>
        <dbReference type="ARBA" id="ARBA00022741"/>
    </source>
</evidence>
<gene>
    <name evidence="10" type="ORF">VNI00_009631</name>
</gene>
<dbReference type="InterPro" id="IPR001962">
    <property type="entry name" value="Asn_synthase"/>
</dbReference>
<name>A0AAW0CNU2_9AGAR</name>
<reference evidence="10 11" key="1">
    <citation type="submission" date="2024-01" db="EMBL/GenBank/DDBJ databases">
        <title>A draft genome for a cacao thread blight-causing isolate of Paramarasmius palmivorus.</title>
        <authorList>
            <person name="Baruah I.K."/>
            <person name="Bukari Y."/>
            <person name="Amoako-Attah I."/>
            <person name="Meinhardt L.W."/>
            <person name="Bailey B.A."/>
            <person name="Cohen S.P."/>
        </authorList>
    </citation>
    <scope>NUCLEOTIDE SEQUENCE [LARGE SCALE GENOMIC DNA]</scope>
    <source>
        <strain evidence="10 11">GH-12</strain>
    </source>
</reference>
<keyword evidence="2 5" id="KW-0547">Nucleotide-binding</keyword>
<keyword evidence="3 5" id="KW-0067">ATP-binding</keyword>
<evidence type="ECO:0000256" key="3">
    <source>
        <dbReference type="ARBA" id="ARBA00022840"/>
    </source>
</evidence>
<feature type="site" description="Important for beta-aspartyl-AMP intermediate formation" evidence="8">
    <location>
        <position position="377"/>
    </location>
</feature>
<dbReference type="Gene3D" id="3.60.20.10">
    <property type="entry name" value="Glutamine Phosphoribosylpyrophosphate, subunit 1, domain 1"/>
    <property type="match status" value="1"/>
</dbReference>
<organism evidence="10 11">
    <name type="scientific">Paramarasmius palmivorus</name>
    <dbReference type="NCBI Taxonomy" id="297713"/>
    <lineage>
        <taxon>Eukaryota</taxon>
        <taxon>Fungi</taxon>
        <taxon>Dikarya</taxon>
        <taxon>Basidiomycota</taxon>
        <taxon>Agaricomycotina</taxon>
        <taxon>Agaricomycetes</taxon>
        <taxon>Agaricomycetidae</taxon>
        <taxon>Agaricales</taxon>
        <taxon>Marasmiineae</taxon>
        <taxon>Marasmiaceae</taxon>
        <taxon>Paramarasmius</taxon>
    </lineage>
</organism>
<dbReference type="PROSITE" id="PS51278">
    <property type="entry name" value="GATASE_TYPE_2"/>
    <property type="match status" value="1"/>
</dbReference>
<evidence type="ECO:0000256" key="6">
    <source>
        <dbReference type="PIRSR" id="PIRSR001589-1"/>
    </source>
</evidence>
<proteinExistence type="inferred from homology"/>
<dbReference type="CDD" id="cd01991">
    <property type="entry name" value="Asn_synthase_B_C"/>
    <property type="match status" value="1"/>
</dbReference>
<feature type="active site" description="For GATase activity" evidence="6">
    <location>
        <position position="2"/>
    </location>
</feature>
<evidence type="ECO:0000313" key="10">
    <source>
        <dbReference type="EMBL" id="KAK7040725.1"/>
    </source>
</evidence>
<evidence type="ECO:0000256" key="8">
    <source>
        <dbReference type="PIRSR" id="PIRSR001589-3"/>
    </source>
</evidence>
<accession>A0AAW0CNU2</accession>
<evidence type="ECO:0000313" key="11">
    <source>
        <dbReference type="Proteomes" id="UP001383192"/>
    </source>
</evidence>
<dbReference type="AlphaFoldDB" id="A0AAW0CNU2"/>
<evidence type="ECO:0000259" key="9">
    <source>
        <dbReference type="PROSITE" id="PS51278"/>
    </source>
</evidence>
<keyword evidence="11" id="KW-1185">Reference proteome</keyword>
<dbReference type="SUPFAM" id="SSF56235">
    <property type="entry name" value="N-terminal nucleophile aminohydrolases (Ntn hydrolases)"/>
    <property type="match status" value="1"/>
</dbReference>
<keyword evidence="6" id="KW-0061">Asparagine biosynthesis</keyword>
<dbReference type="GO" id="GO:0005829">
    <property type="term" value="C:cytosol"/>
    <property type="evidence" value="ECO:0007669"/>
    <property type="project" value="TreeGrafter"/>
</dbReference>
<evidence type="ECO:0000256" key="4">
    <source>
        <dbReference type="ARBA" id="ARBA00022962"/>
    </source>
</evidence>
<dbReference type="EMBL" id="JAYKXP010000036">
    <property type="protein sequence ID" value="KAK7040725.1"/>
    <property type="molecule type" value="Genomic_DNA"/>
</dbReference>
<feature type="binding site" evidence="7">
    <location>
        <position position="107"/>
    </location>
    <ligand>
        <name>L-glutamine</name>
        <dbReference type="ChEBI" id="CHEBI:58359"/>
    </ligand>
</feature>
<dbReference type="CDD" id="cd00712">
    <property type="entry name" value="AsnB"/>
    <property type="match status" value="1"/>
</dbReference>
<dbReference type="PIRSF" id="PIRSF001589">
    <property type="entry name" value="Asn_synthetase_glu-h"/>
    <property type="match status" value="1"/>
</dbReference>
<dbReference type="GO" id="GO:0004066">
    <property type="term" value="F:asparagine synthase (glutamine-hydrolyzing) activity"/>
    <property type="evidence" value="ECO:0007669"/>
    <property type="project" value="InterPro"/>
</dbReference>
<comment type="similarity">
    <text evidence="1">Belongs to the asparagine synthetase family.</text>
</comment>
<keyword evidence="6" id="KW-0028">Amino-acid biosynthesis</keyword>
<dbReference type="InterPro" id="IPR051786">
    <property type="entry name" value="ASN_synthetase/amidase"/>
</dbReference>
<dbReference type="InterPro" id="IPR029055">
    <property type="entry name" value="Ntn_hydrolases_N"/>
</dbReference>
<protein>
    <recommendedName>
        <fullName evidence="9">Glutamine amidotransferase type-2 domain-containing protein</fullName>
    </recommendedName>
</protein>
<dbReference type="PANTHER" id="PTHR43284">
    <property type="entry name" value="ASPARAGINE SYNTHETASE (GLUTAMINE-HYDROLYZING)"/>
    <property type="match status" value="1"/>
</dbReference>
<dbReference type="GO" id="GO:0006529">
    <property type="term" value="P:asparagine biosynthetic process"/>
    <property type="evidence" value="ECO:0007669"/>
    <property type="project" value="UniProtKB-KW"/>
</dbReference>
<evidence type="ECO:0000256" key="7">
    <source>
        <dbReference type="PIRSR" id="PIRSR001589-2"/>
    </source>
</evidence>
<dbReference type="Proteomes" id="UP001383192">
    <property type="component" value="Unassembled WGS sequence"/>
</dbReference>
<comment type="caution">
    <text evidence="10">The sequence shown here is derived from an EMBL/GenBank/DDBJ whole genome shotgun (WGS) entry which is preliminary data.</text>
</comment>
<evidence type="ECO:0000256" key="5">
    <source>
        <dbReference type="PIRNR" id="PIRNR001589"/>
    </source>
</evidence>
<dbReference type="InterPro" id="IPR014729">
    <property type="entry name" value="Rossmann-like_a/b/a_fold"/>
</dbReference>
<dbReference type="Pfam" id="PF13537">
    <property type="entry name" value="GATase_7"/>
    <property type="match status" value="1"/>
</dbReference>
<dbReference type="GO" id="GO:0005524">
    <property type="term" value="F:ATP binding"/>
    <property type="evidence" value="ECO:0007669"/>
    <property type="project" value="UniProtKB-KW"/>
</dbReference>
<evidence type="ECO:0000256" key="1">
    <source>
        <dbReference type="ARBA" id="ARBA00005752"/>
    </source>
</evidence>
<dbReference type="InterPro" id="IPR017932">
    <property type="entry name" value="GATase_2_dom"/>
</dbReference>
<dbReference type="PANTHER" id="PTHR43284:SF1">
    <property type="entry name" value="ASPARAGINE SYNTHETASE"/>
    <property type="match status" value="1"/>
</dbReference>
<feature type="domain" description="Glutamine amidotransferase type-2" evidence="9">
    <location>
        <begin position="2"/>
        <end position="216"/>
    </location>
</feature>